<accession>A0A239EHZ6</accession>
<evidence type="ECO:0000256" key="1">
    <source>
        <dbReference type="SAM" id="SignalP"/>
    </source>
</evidence>
<dbReference type="EMBL" id="FZPD01000001">
    <property type="protein sequence ID" value="SNS44266.1"/>
    <property type="molecule type" value="Genomic_DNA"/>
</dbReference>
<sequence>MKVFNILTAILIFSITSLHGQNTDVPYAWLAGSWTGDGFGGTSEEVWSLPSADGTMMGTYRHHKGDGSLNFYEFMVMDSTGLRLKHFNPDMTGWETKEDFVHFKAIEFTEDMIVLKGLVFERKSDDEIEIRLDLKNGDKAWTEVFKMKRK</sequence>
<evidence type="ECO:0000259" key="2">
    <source>
        <dbReference type="Pfam" id="PF19780"/>
    </source>
</evidence>
<feature type="chain" id="PRO_5013303220" description="DUF6265 domain-containing protein" evidence="1">
    <location>
        <begin position="21"/>
        <end position="150"/>
    </location>
</feature>
<gene>
    <name evidence="3" type="ORF">SAMN05421640_0161</name>
</gene>
<evidence type="ECO:0000313" key="3">
    <source>
        <dbReference type="EMBL" id="SNS44266.1"/>
    </source>
</evidence>
<dbReference type="RefSeq" id="WP_089354949.1">
    <property type="nucleotide sequence ID" value="NZ_FZPD01000001.1"/>
</dbReference>
<dbReference type="AlphaFoldDB" id="A0A239EHZ6"/>
<proteinExistence type="predicted"/>
<dbReference type="OrthoDB" id="7567258at2"/>
<keyword evidence="1" id="KW-0732">Signal</keyword>
<feature type="domain" description="DUF6265" evidence="2">
    <location>
        <begin position="28"/>
        <end position="133"/>
    </location>
</feature>
<dbReference type="InterPro" id="IPR046232">
    <property type="entry name" value="DUF6265"/>
</dbReference>
<evidence type="ECO:0000313" key="4">
    <source>
        <dbReference type="Proteomes" id="UP000198393"/>
    </source>
</evidence>
<organism evidence="3 4">
    <name type="scientific">Ekhidna lutea</name>
    <dbReference type="NCBI Taxonomy" id="447679"/>
    <lineage>
        <taxon>Bacteria</taxon>
        <taxon>Pseudomonadati</taxon>
        <taxon>Bacteroidota</taxon>
        <taxon>Cytophagia</taxon>
        <taxon>Cytophagales</taxon>
        <taxon>Reichenbachiellaceae</taxon>
        <taxon>Ekhidna</taxon>
    </lineage>
</organism>
<name>A0A239EHZ6_EKHLU</name>
<keyword evidence="4" id="KW-1185">Reference proteome</keyword>
<reference evidence="3 4" key="1">
    <citation type="submission" date="2017-06" db="EMBL/GenBank/DDBJ databases">
        <authorList>
            <person name="Kim H.J."/>
            <person name="Triplett B.A."/>
        </authorList>
    </citation>
    <scope>NUCLEOTIDE SEQUENCE [LARGE SCALE GENOMIC DNA]</scope>
    <source>
        <strain evidence="3 4">DSM 19307</strain>
    </source>
</reference>
<dbReference type="Pfam" id="PF19780">
    <property type="entry name" value="DUF6265"/>
    <property type="match status" value="1"/>
</dbReference>
<protein>
    <recommendedName>
        <fullName evidence="2">DUF6265 domain-containing protein</fullName>
    </recommendedName>
</protein>
<dbReference type="Proteomes" id="UP000198393">
    <property type="component" value="Unassembled WGS sequence"/>
</dbReference>
<feature type="signal peptide" evidence="1">
    <location>
        <begin position="1"/>
        <end position="20"/>
    </location>
</feature>